<feature type="domain" description="PilZ" evidence="2">
    <location>
        <begin position="4"/>
        <end position="101"/>
    </location>
</feature>
<reference evidence="4" key="1">
    <citation type="journal article" date="2019" name="Int. J. Syst. Evol. Microbiol.">
        <title>The Global Catalogue of Microorganisms (GCM) 10K type strain sequencing project: providing services to taxonomists for standard genome sequencing and annotation.</title>
        <authorList>
            <consortium name="The Broad Institute Genomics Platform"/>
            <consortium name="The Broad Institute Genome Sequencing Center for Infectious Disease"/>
            <person name="Wu L."/>
            <person name="Ma J."/>
        </authorList>
    </citation>
    <scope>NUCLEOTIDE SEQUENCE [LARGE SCALE GENOMIC DNA]</scope>
    <source>
        <strain evidence="4">CGMCC 1.12482</strain>
    </source>
</reference>
<evidence type="ECO:0000256" key="1">
    <source>
        <dbReference type="PIRNR" id="PIRNR028141"/>
    </source>
</evidence>
<accession>A0ABQ1PQ31</accession>
<dbReference type="Proteomes" id="UP000638188">
    <property type="component" value="Unassembled WGS sequence"/>
</dbReference>
<dbReference type="InterPro" id="IPR009875">
    <property type="entry name" value="PilZ_domain"/>
</dbReference>
<keyword evidence="4" id="KW-1185">Reference proteome</keyword>
<evidence type="ECO:0000313" key="4">
    <source>
        <dbReference type="Proteomes" id="UP000638188"/>
    </source>
</evidence>
<name>A0ABQ1PQ31_9GAMM</name>
<dbReference type="Pfam" id="PF07238">
    <property type="entry name" value="PilZ"/>
    <property type="match status" value="1"/>
</dbReference>
<keyword evidence="1" id="KW-0973">c-di-GMP</keyword>
<proteinExistence type="predicted"/>
<comment type="function">
    <text evidence="1">Binds the second messenger bis-(3'-5') cyclic dimeric guanosine monophosphate (c-di-GMP). Can bind two c-di-GMP molecules per monomer. May play a role in bacterial second-messenger regulated processes. Binding to c-di-GMP induces a conformational change of the C- and N-termini resulting in the exposure of a highly negative surface on one side of the protein to a possible effector protein.</text>
</comment>
<gene>
    <name evidence="3" type="ORF">GCM10007418_20380</name>
</gene>
<protein>
    <recommendedName>
        <fullName evidence="1">Cyclic diguanosine monophosphate-binding protein</fullName>
        <shortName evidence="1">c-di-GMP-binding protein</shortName>
    </recommendedName>
    <alternativeName>
        <fullName evidence="1">Pilz domain-containing protein</fullName>
    </alternativeName>
</protein>
<dbReference type="RefSeq" id="WP_150278232.1">
    <property type="nucleotide sequence ID" value="NZ_BMFF01000003.1"/>
</dbReference>
<dbReference type="Gene3D" id="2.40.10.220">
    <property type="entry name" value="predicted glycosyltransferase like domains"/>
    <property type="match status" value="1"/>
</dbReference>
<keyword evidence="1" id="KW-0547">Nucleotide-binding</keyword>
<sequence>MSDDRRRFTRVPFDAQTSLRQDGVDIDVQLVDLSLHGLLVLEPKDWASLSNTGQFDAVIELAEGSQIRMDVHLAHAEEGLLGFECDYIDLDSISHLKRLVALNTGDEKLLERELAGLL</sequence>
<comment type="subunit">
    <text evidence="1">Monomer in both c-di-GMP-bound and free forms.</text>
</comment>
<evidence type="ECO:0000313" key="3">
    <source>
        <dbReference type="EMBL" id="GGD01046.1"/>
    </source>
</evidence>
<dbReference type="SUPFAM" id="SSF141371">
    <property type="entry name" value="PilZ domain-like"/>
    <property type="match status" value="1"/>
</dbReference>
<organism evidence="3 4">
    <name type="scientific">Halopseudomonas salina</name>
    <dbReference type="NCBI Taxonomy" id="1323744"/>
    <lineage>
        <taxon>Bacteria</taxon>
        <taxon>Pseudomonadati</taxon>
        <taxon>Pseudomonadota</taxon>
        <taxon>Gammaproteobacteria</taxon>
        <taxon>Pseudomonadales</taxon>
        <taxon>Pseudomonadaceae</taxon>
        <taxon>Halopseudomonas</taxon>
    </lineage>
</organism>
<comment type="caution">
    <text evidence="3">The sequence shown here is derived from an EMBL/GenBank/DDBJ whole genome shotgun (WGS) entry which is preliminary data.</text>
</comment>
<dbReference type="InterPro" id="IPR027021">
    <property type="entry name" value="C-di-GMP_BP_PA4608"/>
</dbReference>
<evidence type="ECO:0000259" key="2">
    <source>
        <dbReference type="Pfam" id="PF07238"/>
    </source>
</evidence>
<dbReference type="PIRSF" id="PIRSF028141">
    <property type="entry name" value="C-di-GMP_BP_PA4608"/>
    <property type="match status" value="1"/>
</dbReference>
<dbReference type="EMBL" id="BMFF01000003">
    <property type="protein sequence ID" value="GGD01046.1"/>
    <property type="molecule type" value="Genomic_DNA"/>
</dbReference>